<protein>
    <recommendedName>
        <fullName evidence="3">SGNH hydrolase-type esterase domain-containing protein</fullName>
    </recommendedName>
</protein>
<evidence type="ECO:0000259" key="3">
    <source>
        <dbReference type="Pfam" id="PF13472"/>
    </source>
</evidence>
<dbReference type="Gene3D" id="3.40.50.12700">
    <property type="match status" value="1"/>
</dbReference>
<keyword evidence="1" id="KW-0175">Coiled coil</keyword>
<dbReference type="PANTHER" id="PTHR30383">
    <property type="entry name" value="THIOESTERASE 1/PROTEASE 1/LYSOPHOSPHOLIPASE L1"/>
    <property type="match status" value="1"/>
</dbReference>
<evidence type="ECO:0000313" key="4">
    <source>
        <dbReference type="Ensembl" id="ENSXETP00000093831"/>
    </source>
</evidence>
<dbReference type="CDD" id="cd00229">
    <property type="entry name" value="SGNH_hydrolase"/>
    <property type="match status" value="1"/>
</dbReference>
<feature type="domain" description="SGNH hydrolase-type esterase" evidence="3">
    <location>
        <begin position="190"/>
        <end position="314"/>
    </location>
</feature>
<accession>A0A6I8SGA5</accession>
<dbReference type="InParanoid" id="A0A6I8SGA5"/>
<dbReference type="Ensembl" id="ENSXETT00000091876">
    <property type="protein sequence ID" value="ENSXETP00000093831"/>
    <property type="gene ID" value="ENSXETG00000034484"/>
</dbReference>
<evidence type="ECO:0000256" key="1">
    <source>
        <dbReference type="SAM" id="Coils"/>
    </source>
</evidence>
<evidence type="ECO:0000256" key="2">
    <source>
        <dbReference type="SAM" id="MobiDB-lite"/>
    </source>
</evidence>
<dbReference type="SUPFAM" id="SSF52266">
    <property type="entry name" value="SGNH hydrolase"/>
    <property type="match status" value="1"/>
</dbReference>
<feature type="region of interest" description="Disordered" evidence="2">
    <location>
        <begin position="129"/>
        <end position="157"/>
    </location>
</feature>
<dbReference type="GeneTree" id="ENSGT01060000249035"/>
<dbReference type="AlphaFoldDB" id="A0A6I8SGA5"/>
<dbReference type="PANTHER" id="PTHR30383:SF5">
    <property type="entry name" value="SGNH HYDROLASE-TYPE ESTERASE DOMAIN-CONTAINING PROTEIN"/>
    <property type="match status" value="1"/>
</dbReference>
<dbReference type="Bgee" id="ENSXETG00000034484">
    <property type="expression patterns" value="Expressed in skeletal muscle tissue and 12 other cell types or tissues"/>
</dbReference>
<dbReference type="InterPro" id="IPR013830">
    <property type="entry name" value="SGNH_hydro"/>
</dbReference>
<feature type="coiled-coil region" evidence="1">
    <location>
        <begin position="37"/>
        <end position="64"/>
    </location>
</feature>
<dbReference type="Pfam" id="PF13472">
    <property type="entry name" value="Lipase_GDSL_2"/>
    <property type="match status" value="1"/>
</dbReference>
<reference evidence="4" key="2">
    <citation type="submission" date="2020-05" db="UniProtKB">
        <authorList>
            <consortium name="Ensembl"/>
        </authorList>
    </citation>
    <scope>IDENTIFICATION</scope>
</reference>
<sequence length="329" mass="35631">MSCSMIAGVTQCASCRMYVVLEQQFHAAFTCERCRWVFLLESEVQNLRGELAALRAAANMGENRRLTEQPLAGAGVVGGGEGTVEVNEGDKFVTVKRGSRGHKGRGAGSKLVQTNRFAALGEDAGEGSSELACMEQADSQSTLGAGTSNTGGGSSARKGRQVIVVGDSIIRKVDRVICRKDPTCRTVCCLPGARVRHVVERVDRLLGGAGEDPAVLVHIGTNDKVRGGGEVLKNDFKKLGAKLRARTSKVIFSEILPVPRATLRRQRELREINARLRDWCREEGFGFLQNWADFSIGYRLFARDGLHLNDDGAAALGEKMARGLEEILN</sequence>
<dbReference type="InterPro" id="IPR051532">
    <property type="entry name" value="Ester_Hydrolysis_Enzymes"/>
</dbReference>
<reference evidence="4" key="1">
    <citation type="journal article" date="2010" name="Science">
        <title>The genome of the Western clawed frog Xenopus tropicalis.</title>
        <authorList>
            <person name="Hellsten U."/>
            <person name="Harland R.M."/>
            <person name="Gilchrist M.J."/>
            <person name="Hendrix D."/>
            <person name="Jurka J."/>
            <person name="Kapitonov V."/>
            <person name="Ovcharenko I."/>
            <person name="Putnam N.H."/>
            <person name="Shu S."/>
            <person name="Taher L."/>
            <person name="Blitz I.L."/>
            <person name="Blumberg B."/>
            <person name="Dichmann D.S."/>
            <person name="Dubchak I."/>
            <person name="Amaya E."/>
            <person name="Detter J.C."/>
            <person name="Fletcher R."/>
            <person name="Gerhard D.S."/>
            <person name="Goodstein D."/>
            <person name="Graves T."/>
            <person name="Grigoriev I.V."/>
            <person name="Grimwood J."/>
            <person name="Kawashima T."/>
            <person name="Lindquist E."/>
            <person name="Lucas S.M."/>
            <person name="Mead P.E."/>
            <person name="Mitros T."/>
            <person name="Ogino H."/>
            <person name="Ohta Y."/>
            <person name="Poliakov A.V."/>
            <person name="Pollet N."/>
            <person name="Robert J."/>
            <person name="Salamov A."/>
            <person name="Sater A.K."/>
            <person name="Schmutz J."/>
            <person name="Terry A."/>
            <person name="Vize P.D."/>
            <person name="Warren W.C."/>
            <person name="Wells D."/>
            <person name="Wills A."/>
            <person name="Wilson R.K."/>
            <person name="Zimmerman L.B."/>
            <person name="Zorn A.M."/>
            <person name="Grainger R."/>
            <person name="Grammer T."/>
            <person name="Khokha M.K."/>
            <person name="Richardson P.M."/>
            <person name="Rokhsar D.S."/>
        </authorList>
    </citation>
    <scope>NUCLEOTIDE SEQUENCE [LARGE SCALE GENOMIC DNA]</scope>
    <source>
        <strain evidence="4">Nigerian</strain>
    </source>
</reference>
<proteinExistence type="predicted"/>
<name>A0A6I8SGA5_XENTR</name>
<dbReference type="Gene3D" id="3.40.50.12690">
    <property type="match status" value="1"/>
</dbReference>
<organism evidence="4">
    <name type="scientific">Xenopus tropicalis</name>
    <name type="common">Western clawed frog</name>
    <name type="synonym">Silurana tropicalis</name>
    <dbReference type="NCBI Taxonomy" id="8364"/>
    <lineage>
        <taxon>Eukaryota</taxon>
        <taxon>Metazoa</taxon>
        <taxon>Chordata</taxon>
        <taxon>Craniata</taxon>
        <taxon>Vertebrata</taxon>
        <taxon>Euteleostomi</taxon>
        <taxon>Amphibia</taxon>
        <taxon>Batrachia</taxon>
        <taxon>Anura</taxon>
        <taxon>Pipoidea</taxon>
        <taxon>Pipidae</taxon>
        <taxon>Xenopodinae</taxon>
        <taxon>Xenopus</taxon>
        <taxon>Silurana</taxon>
    </lineage>
</organism>